<proteinExistence type="predicted"/>
<gene>
    <name evidence="1" type="ORF">G5C33_18485</name>
</gene>
<keyword evidence="2" id="KW-1185">Reference proteome</keyword>
<dbReference type="RefSeq" id="WP_165328504.1">
    <property type="nucleotide sequence ID" value="NZ_CP049109.1"/>
</dbReference>
<evidence type="ECO:0008006" key="3">
    <source>
        <dbReference type="Google" id="ProtNLM"/>
    </source>
</evidence>
<dbReference type="Proteomes" id="UP000501568">
    <property type="component" value="Chromosome"/>
</dbReference>
<evidence type="ECO:0000313" key="2">
    <source>
        <dbReference type="Proteomes" id="UP000501568"/>
    </source>
</evidence>
<dbReference type="EMBL" id="CP049109">
    <property type="protein sequence ID" value="QIG81577.1"/>
    <property type="molecule type" value="Genomic_DNA"/>
</dbReference>
<organism evidence="1 2">
    <name type="scientific">Stakelama tenebrarum</name>
    <dbReference type="NCBI Taxonomy" id="2711215"/>
    <lineage>
        <taxon>Bacteria</taxon>
        <taxon>Pseudomonadati</taxon>
        <taxon>Pseudomonadota</taxon>
        <taxon>Alphaproteobacteria</taxon>
        <taxon>Sphingomonadales</taxon>
        <taxon>Sphingomonadaceae</taxon>
        <taxon>Stakelama</taxon>
    </lineage>
</organism>
<dbReference type="KEGG" id="spzr:G5C33_18485"/>
<evidence type="ECO:0000313" key="1">
    <source>
        <dbReference type="EMBL" id="QIG81577.1"/>
    </source>
</evidence>
<protein>
    <recommendedName>
        <fullName evidence="3">Terminase</fullName>
    </recommendedName>
</protein>
<dbReference type="AlphaFoldDB" id="A0A6G6Y9U1"/>
<accession>A0A6G6Y9U1</accession>
<reference evidence="1 2" key="1">
    <citation type="submission" date="2020-02" db="EMBL/GenBank/DDBJ databases">
        <authorList>
            <person name="Zheng R.K."/>
            <person name="Sun C.M."/>
        </authorList>
    </citation>
    <scope>NUCLEOTIDE SEQUENCE [LARGE SCALE GENOMIC DNA]</scope>
    <source>
        <strain evidence="2">zrk23</strain>
    </source>
</reference>
<name>A0A6G6Y9U1_9SPHN</name>
<sequence>MTEAGKGSAKLRLVKTGGKRGRAKQPSIAVRKACFLEILRQTANVARAAREAGLSSSTVYSHRARFPGFARDWDAAVAEALDELESQLMERARNGVEKPVYYRGEVVGSVRTYSDSLGMFLLKAKRPEVYDRMGGNAPPSPPTISEAEAKAEVLRRIALLRGPDADDVTIDMEDDGDAA</sequence>